<dbReference type="InterPro" id="IPR001296">
    <property type="entry name" value="Glyco_trans_1"/>
</dbReference>
<dbReference type="Proteomes" id="UP001597497">
    <property type="component" value="Unassembled WGS sequence"/>
</dbReference>
<name>A0ABW5R794_9BACL</name>
<organism evidence="3 4">
    <name type="scientific">Marinicrinis sediminis</name>
    <dbReference type="NCBI Taxonomy" id="1652465"/>
    <lineage>
        <taxon>Bacteria</taxon>
        <taxon>Bacillati</taxon>
        <taxon>Bacillota</taxon>
        <taxon>Bacilli</taxon>
        <taxon>Bacillales</taxon>
        <taxon>Paenibacillaceae</taxon>
    </lineage>
</organism>
<dbReference type="PANTHER" id="PTHR46401">
    <property type="entry name" value="GLYCOSYLTRANSFERASE WBBK-RELATED"/>
    <property type="match status" value="1"/>
</dbReference>
<evidence type="ECO:0000256" key="1">
    <source>
        <dbReference type="ARBA" id="ARBA00022679"/>
    </source>
</evidence>
<sequence length="465" mass="53584">MKIALAHFRVGETDGVSLEMEKWKLVLEQMGHEVVFLAGSHGTGNAYVIDELHYKHPRNNLFVDNAYDERANYLTEQALKEDILAFAKQIEHKLCEFITTHHIDMMIPNNIWSLGWGLPAGIAFTEAAKRTGIAFVAHHHDFYWERERYSHPTCSFVQEWLETYFPPNLSNVKHVVINEIAKAELYERRGIEATVVPNVFDFSGEPWVADDFNADFRQAIGVKEQDLLVLQATRITERKAIELGIDVVAEMQKPEYLQTLQEKGLYNGKRFEADSKIVYVFAGLPESTDQYLEQLNEKAAKLNVDIRYVNDHIEHERVQHEETKSFSLWDAYVHADYVTYPSILEGWGNQLLEAVYARKPMVIYEYPVYEKDIKAKHFNFESLGNTHTVQDNGLVQVADQRVREAAQAAIDTLTDRSRYEAVTSHNFDIGKTYYSYESLYGYLSQVIEPANEKQEVDTPELKSLS</sequence>
<feature type="domain" description="Glycosyl transferase family 1" evidence="2">
    <location>
        <begin position="215"/>
        <end position="375"/>
    </location>
</feature>
<dbReference type="CDD" id="cd03801">
    <property type="entry name" value="GT4_PimA-like"/>
    <property type="match status" value="1"/>
</dbReference>
<keyword evidence="1 3" id="KW-0808">Transferase</keyword>
<dbReference type="EC" id="2.4.-.-" evidence="3"/>
<proteinExistence type="predicted"/>
<dbReference type="RefSeq" id="WP_379928161.1">
    <property type="nucleotide sequence ID" value="NZ_JBHUMM010000005.1"/>
</dbReference>
<protein>
    <submittedName>
        <fullName evidence="3">Glycosyltransferase</fullName>
        <ecNumber evidence="3">2.4.-.-</ecNumber>
    </submittedName>
</protein>
<dbReference type="Pfam" id="PF00534">
    <property type="entry name" value="Glycos_transf_1"/>
    <property type="match status" value="1"/>
</dbReference>
<dbReference type="PANTHER" id="PTHR46401:SF2">
    <property type="entry name" value="GLYCOSYLTRANSFERASE WBBK-RELATED"/>
    <property type="match status" value="1"/>
</dbReference>
<dbReference type="EMBL" id="JBHUMM010000005">
    <property type="protein sequence ID" value="MFD2670738.1"/>
    <property type="molecule type" value="Genomic_DNA"/>
</dbReference>
<accession>A0ABW5R794</accession>
<evidence type="ECO:0000313" key="4">
    <source>
        <dbReference type="Proteomes" id="UP001597497"/>
    </source>
</evidence>
<dbReference type="Gene3D" id="3.40.50.2000">
    <property type="entry name" value="Glycogen Phosphorylase B"/>
    <property type="match status" value="2"/>
</dbReference>
<evidence type="ECO:0000259" key="2">
    <source>
        <dbReference type="Pfam" id="PF00534"/>
    </source>
</evidence>
<keyword evidence="3" id="KW-0328">Glycosyltransferase</keyword>
<reference evidence="4" key="1">
    <citation type="journal article" date="2019" name="Int. J. Syst. Evol. Microbiol.">
        <title>The Global Catalogue of Microorganisms (GCM) 10K type strain sequencing project: providing services to taxonomists for standard genome sequencing and annotation.</title>
        <authorList>
            <consortium name="The Broad Institute Genomics Platform"/>
            <consortium name="The Broad Institute Genome Sequencing Center for Infectious Disease"/>
            <person name="Wu L."/>
            <person name="Ma J."/>
        </authorList>
    </citation>
    <scope>NUCLEOTIDE SEQUENCE [LARGE SCALE GENOMIC DNA]</scope>
    <source>
        <strain evidence="4">KCTC 33676</strain>
    </source>
</reference>
<dbReference type="SUPFAM" id="SSF53756">
    <property type="entry name" value="UDP-Glycosyltransferase/glycogen phosphorylase"/>
    <property type="match status" value="1"/>
</dbReference>
<gene>
    <name evidence="3" type="ORF">ACFSUC_03825</name>
</gene>
<evidence type="ECO:0000313" key="3">
    <source>
        <dbReference type="EMBL" id="MFD2670738.1"/>
    </source>
</evidence>
<comment type="caution">
    <text evidence="3">The sequence shown here is derived from an EMBL/GenBank/DDBJ whole genome shotgun (WGS) entry which is preliminary data.</text>
</comment>
<keyword evidence="4" id="KW-1185">Reference proteome</keyword>
<dbReference type="GO" id="GO:0016757">
    <property type="term" value="F:glycosyltransferase activity"/>
    <property type="evidence" value="ECO:0007669"/>
    <property type="project" value="UniProtKB-KW"/>
</dbReference>